<dbReference type="InterPro" id="IPR003675">
    <property type="entry name" value="Rce1/LyrA-like_dom"/>
</dbReference>
<comment type="caution">
    <text evidence="3">The sequence shown here is derived from an EMBL/GenBank/DDBJ whole genome shotgun (WGS) entry which is preliminary data.</text>
</comment>
<evidence type="ECO:0000313" key="4">
    <source>
        <dbReference type="Proteomes" id="UP001589748"/>
    </source>
</evidence>
<organism evidence="3 4">
    <name type="scientific">Kineococcus gynurae</name>
    <dbReference type="NCBI Taxonomy" id="452979"/>
    <lineage>
        <taxon>Bacteria</taxon>
        <taxon>Bacillati</taxon>
        <taxon>Actinomycetota</taxon>
        <taxon>Actinomycetes</taxon>
        <taxon>Kineosporiales</taxon>
        <taxon>Kineosporiaceae</taxon>
        <taxon>Kineococcus</taxon>
    </lineage>
</organism>
<name>A0ABV5LMW7_9ACTN</name>
<keyword evidence="4" id="KW-1185">Reference proteome</keyword>
<feature type="transmembrane region" description="Helical" evidence="1">
    <location>
        <begin position="12"/>
        <end position="33"/>
    </location>
</feature>
<feature type="domain" description="CAAX prenyl protease 2/Lysostaphin resistance protein A-like" evidence="2">
    <location>
        <begin position="152"/>
        <end position="239"/>
    </location>
</feature>
<feature type="transmembrane region" description="Helical" evidence="1">
    <location>
        <begin position="184"/>
        <end position="201"/>
    </location>
</feature>
<evidence type="ECO:0000259" key="2">
    <source>
        <dbReference type="Pfam" id="PF02517"/>
    </source>
</evidence>
<dbReference type="Pfam" id="PF02517">
    <property type="entry name" value="Rce1-like"/>
    <property type="match status" value="1"/>
</dbReference>
<keyword evidence="1" id="KW-0812">Transmembrane</keyword>
<reference evidence="3 4" key="1">
    <citation type="submission" date="2024-09" db="EMBL/GenBank/DDBJ databases">
        <authorList>
            <person name="Sun Q."/>
            <person name="Mori K."/>
        </authorList>
    </citation>
    <scope>NUCLEOTIDE SEQUENCE [LARGE SCALE GENOMIC DNA]</scope>
    <source>
        <strain evidence="3 4">TISTR 1856</strain>
    </source>
</reference>
<feature type="transmembrane region" description="Helical" evidence="1">
    <location>
        <begin position="45"/>
        <end position="64"/>
    </location>
</feature>
<dbReference type="Proteomes" id="UP001589748">
    <property type="component" value="Unassembled WGS sequence"/>
</dbReference>
<protein>
    <submittedName>
        <fullName evidence="3">Lysostaphin resistance A-like protein</fullName>
    </submittedName>
</protein>
<proteinExistence type="predicted"/>
<evidence type="ECO:0000256" key="1">
    <source>
        <dbReference type="SAM" id="Phobius"/>
    </source>
</evidence>
<feature type="transmembrane region" description="Helical" evidence="1">
    <location>
        <begin position="153"/>
        <end position="172"/>
    </location>
</feature>
<feature type="transmembrane region" description="Helical" evidence="1">
    <location>
        <begin position="230"/>
        <end position="249"/>
    </location>
</feature>
<evidence type="ECO:0000313" key="3">
    <source>
        <dbReference type="EMBL" id="MFB9375439.1"/>
    </source>
</evidence>
<keyword evidence="1" id="KW-1133">Transmembrane helix</keyword>
<dbReference type="RefSeq" id="WP_380136319.1">
    <property type="nucleotide sequence ID" value="NZ_JBHLUI010000006.1"/>
</dbReference>
<sequence length="251" mass="26637">MTITTPRPTTGLSVVLGHHLVAGLAVLLPWLLLLTALPRAGGPPVAFLLLVVGLVLPVVATLLLRHRLRVEGLLTRRGPTPTDRARIRARLGLVRPARGQGLRLGLTALLAGMVLPVVGLPVEDVLRRLGWFSAWPSAGVPATGGTEHRASLLVLWVLVAVLLGPVVEEVLFRGLLQPLLPGGLWGRVVGGSALFAAYHLWQPAAWVTVWAATLPLAWLRERTGSTWPSVGVHVTVNALALGLLLVGGLDR</sequence>
<accession>A0ABV5LMW7</accession>
<dbReference type="EMBL" id="JBHMDM010000001">
    <property type="protein sequence ID" value="MFB9375439.1"/>
    <property type="molecule type" value="Genomic_DNA"/>
</dbReference>
<gene>
    <name evidence="3" type="ORF">ACFFVI_00510</name>
</gene>
<keyword evidence="1" id="KW-0472">Membrane</keyword>
<feature type="transmembrane region" description="Helical" evidence="1">
    <location>
        <begin position="104"/>
        <end position="122"/>
    </location>
</feature>